<sequence length="146" mass="16562">MSVMRSMALTLILSVLVAILGVWGGAQYVMHRVHRPTPLHELVHEKLNLTADQERRIAGMERDHEARRQALEAEMRAANAQLAQAFQQSHAYTPQVQAAIDRFHRAMGELQKETIVHTLAMRAVLTPDQTARFDETVVRSLTEDTR</sequence>
<proteinExistence type="predicted"/>
<name>A0A840A639_9CAUL</name>
<dbReference type="Proteomes" id="UP000530564">
    <property type="component" value="Unassembled WGS sequence"/>
</dbReference>
<comment type="caution">
    <text evidence="2">The sequence shown here is derived from an EMBL/GenBank/DDBJ whole genome shotgun (WGS) entry which is preliminary data.</text>
</comment>
<dbReference type="InterPro" id="IPR025961">
    <property type="entry name" value="Metal_resist"/>
</dbReference>
<evidence type="ECO:0000256" key="1">
    <source>
        <dbReference type="SAM" id="Coils"/>
    </source>
</evidence>
<evidence type="ECO:0000313" key="3">
    <source>
        <dbReference type="Proteomes" id="UP000530564"/>
    </source>
</evidence>
<dbReference type="Gene3D" id="1.20.120.1490">
    <property type="match status" value="1"/>
</dbReference>
<dbReference type="AlphaFoldDB" id="A0A840A639"/>
<keyword evidence="3" id="KW-1185">Reference proteome</keyword>
<accession>A0A840A639</accession>
<evidence type="ECO:0000313" key="2">
    <source>
        <dbReference type="EMBL" id="MBB3892812.1"/>
    </source>
</evidence>
<dbReference type="EMBL" id="JACIDK010000006">
    <property type="protein sequence ID" value="MBB3892812.1"/>
    <property type="molecule type" value="Genomic_DNA"/>
</dbReference>
<dbReference type="Pfam" id="PF13801">
    <property type="entry name" value="Metal_resist"/>
    <property type="match status" value="1"/>
</dbReference>
<reference evidence="2 3" key="1">
    <citation type="submission" date="2020-08" db="EMBL/GenBank/DDBJ databases">
        <title>Genomic Encyclopedia of Type Strains, Phase IV (KMG-IV): sequencing the most valuable type-strain genomes for metagenomic binning, comparative biology and taxonomic classification.</title>
        <authorList>
            <person name="Goeker M."/>
        </authorList>
    </citation>
    <scope>NUCLEOTIDE SEQUENCE [LARGE SCALE GENOMIC DNA]</scope>
    <source>
        <strain evidence="2 3">DSM 21793</strain>
    </source>
</reference>
<keyword evidence="1" id="KW-0175">Coiled coil</keyword>
<feature type="coiled-coil region" evidence="1">
    <location>
        <begin position="61"/>
        <end position="88"/>
    </location>
</feature>
<organism evidence="2 3">
    <name type="scientific">Phenylobacterium haematophilum</name>
    <dbReference type="NCBI Taxonomy" id="98513"/>
    <lineage>
        <taxon>Bacteria</taxon>
        <taxon>Pseudomonadati</taxon>
        <taxon>Pseudomonadota</taxon>
        <taxon>Alphaproteobacteria</taxon>
        <taxon>Caulobacterales</taxon>
        <taxon>Caulobacteraceae</taxon>
        <taxon>Phenylobacterium</taxon>
    </lineage>
</organism>
<gene>
    <name evidence="2" type="ORF">GGQ61_003550</name>
</gene>
<protein>
    <submittedName>
        <fullName evidence="2">Spy/CpxP family protein refolding chaperone</fullName>
    </submittedName>
</protein>